<keyword evidence="3" id="KW-1185">Reference proteome</keyword>
<feature type="region of interest" description="Disordered" evidence="1">
    <location>
        <begin position="28"/>
        <end position="61"/>
    </location>
</feature>
<evidence type="ECO:0000313" key="2">
    <source>
        <dbReference type="EMBL" id="ANE45078.1"/>
    </source>
</evidence>
<sequence length="75" mass="8827">MKTGFVVLTLLLFLLLLFPFRQEQDHDFDDPVLGDIQTEQVDPLRPEDIEREQEEEEESIRGKVYSNTIRGSVYK</sequence>
<proteinExistence type="predicted"/>
<dbReference type="RefSeq" id="WP_068603274.1">
    <property type="nucleotide sequence ID" value="NZ_CP011388.1"/>
</dbReference>
<accession>A0A172TDH3</accession>
<protein>
    <submittedName>
        <fullName evidence="2">Uncharacterized protein</fullName>
    </submittedName>
</protein>
<evidence type="ECO:0000313" key="3">
    <source>
        <dbReference type="Proteomes" id="UP000076927"/>
    </source>
</evidence>
<evidence type="ECO:0000256" key="1">
    <source>
        <dbReference type="SAM" id="MobiDB-lite"/>
    </source>
</evidence>
<dbReference type="Proteomes" id="UP000076927">
    <property type="component" value="Chromosome"/>
</dbReference>
<dbReference type="PATRIC" id="fig|1178515.4.peg.67"/>
<name>A0A172TDH3_9BACL</name>
<gene>
    <name evidence="2" type="ORF">SY83_00310</name>
</gene>
<feature type="compositionally biased region" description="Acidic residues" evidence="1">
    <location>
        <begin position="49"/>
        <end position="58"/>
    </location>
</feature>
<dbReference type="KEGG" id="pswu:SY83_00310"/>
<dbReference type="AlphaFoldDB" id="A0A172TDH3"/>
<dbReference type="EMBL" id="CP011388">
    <property type="protein sequence ID" value="ANE45078.1"/>
    <property type="molecule type" value="Genomic_DNA"/>
</dbReference>
<reference evidence="2 3" key="1">
    <citation type="submission" date="2015-01" db="EMBL/GenBank/DDBJ databases">
        <title>Paenibacillus swuensis/DY6/whole genome sequencing.</title>
        <authorList>
            <person name="Kim M.K."/>
            <person name="Srinivasan S."/>
            <person name="Lee J.-J."/>
        </authorList>
    </citation>
    <scope>NUCLEOTIDE SEQUENCE [LARGE SCALE GENOMIC DNA]</scope>
    <source>
        <strain evidence="2 3">DY6</strain>
    </source>
</reference>
<organism evidence="2 3">
    <name type="scientific">Paenibacillus swuensis</name>
    <dbReference type="NCBI Taxonomy" id="1178515"/>
    <lineage>
        <taxon>Bacteria</taxon>
        <taxon>Bacillati</taxon>
        <taxon>Bacillota</taxon>
        <taxon>Bacilli</taxon>
        <taxon>Bacillales</taxon>
        <taxon>Paenibacillaceae</taxon>
        <taxon>Paenibacillus</taxon>
    </lineage>
</organism>